<protein>
    <submittedName>
        <fullName evidence="1">Uncharacterized protein</fullName>
    </submittedName>
</protein>
<organism evidence="1 2">
    <name type="scientific">Arenibacter certesii</name>
    <dbReference type="NCBI Taxonomy" id="228955"/>
    <lineage>
        <taxon>Bacteria</taxon>
        <taxon>Pseudomonadati</taxon>
        <taxon>Bacteroidota</taxon>
        <taxon>Flavobacteriia</taxon>
        <taxon>Flavobacteriales</taxon>
        <taxon>Flavobacteriaceae</taxon>
        <taxon>Arenibacter</taxon>
    </lineage>
</organism>
<reference evidence="1" key="1">
    <citation type="journal article" date="2014" name="Int. J. Syst. Evol. Microbiol.">
        <title>Complete genome sequence of Corynebacterium casei LMG S-19264T (=DSM 44701T), isolated from a smear-ripened cheese.</title>
        <authorList>
            <consortium name="US DOE Joint Genome Institute (JGI-PGF)"/>
            <person name="Walter F."/>
            <person name="Albersmeier A."/>
            <person name="Kalinowski J."/>
            <person name="Ruckert C."/>
        </authorList>
    </citation>
    <scope>NUCLEOTIDE SEQUENCE</scope>
    <source>
        <strain evidence="1">KCTC 12113</strain>
    </source>
</reference>
<evidence type="ECO:0000313" key="1">
    <source>
        <dbReference type="EMBL" id="GGW39386.1"/>
    </source>
</evidence>
<reference evidence="1" key="2">
    <citation type="submission" date="2020-09" db="EMBL/GenBank/DDBJ databases">
        <authorList>
            <person name="Sun Q."/>
            <person name="Kim S."/>
        </authorList>
    </citation>
    <scope>NUCLEOTIDE SEQUENCE</scope>
    <source>
        <strain evidence="1">KCTC 12113</strain>
    </source>
</reference>
<gene>
    <name evidence="1" type="ORF">GCM10007383_25150</name>
</gene>
<dbReference type="EMBL" id="BMWP01000017">
    <property type="protein sequence ID" value="GGW39386.1"/>
    <property type="molecule type" value="Genomic_DNA"/>
</dbReference>
<proteinExistence type="predicted"/>
<evidence type="ECO:0000313" key="2">
    <source>
        <dbReference type="Proteomes" id="UP000634668"/>
    </source>
</evidence>
<dbReference type="AlphaFoldDB" id="A0A918IZF5"/>
<dbReference type="RefSeq" id="WP_026813692.1">
    <property type="nucleotide sequence ID" value="NZ_BMWP01000017.1"/>
</dbReference>
<accession>A0A918IZF5</accession>
<name>A0A918IZF5_9FLAO</name>
<sequence>MAKSRKQTLLGSVSDEKSGHPLGGLTIEVIDKDLRKVARFKPATTDNNGRFKIIFESDEQEDTDSAYYLQILNRKGAVISIQEESFVNQSGSLEELDFKIPEAATKTATFHYTRHQFKSLVAINPNYFGAYEKMDSPDIGPAVYPQKGNTNYEELKCIGIFPEKDEVEAIFNVKLPYGFGGNLCTDGSKEYVAFYIDYGAGFQAVGPAVAVNTHNMAAARKRPLCYAVKQVVDFKKRNCQKPYLVRLRAILSWNTPPTGPNYNPTWGNAVEEWIQIEPLKKSWELITSDLTEISLQKSYSDLQFSKKELIESLQGSLDYNMDGLEKDRVGFKDNILKNPNYYGGLADKDNLHEAIEAINSLPQEILEKFKPMLVNPKWLIPVNPFNYNTTYEELTCVGLYPERDLLEATIAIKKQNGYKGNLCSVGSEEYVAFYVNWGDGAGYQHEGTTYFKAHDIPRDVNPLMYAVNLRIQDMEKKLKRCKEENVVRVRAILSWEVAPTGPSYKPAWGNVLHCTIQIRAIDGGSAKCEIQHINKILVEDINSQGYARKVINDTTLSPTIFNRPFGLIVAVWGSVNVPAAYYYRLRFSDDNGTNWNTVMNKRRYKVNNFTVGFSTPDSDGWFSKSIYLSELGNYSDTPLVEWHTGSRSGKHIVRLELANIFKNTIPGQVCEKTVFLDNQNVDHYSFINSTIPQVGVTVKDASGAIKKCDKYVGSDQVMVYGNFHDKHFNAFSLELFGGNLASSGVGITPAIHKYDQGGNLNNNGTIGAVDPGNGVVLTTVNMVAAGANIACAYGVRMVTSDRTIRGYFSTYVFKTTSHSRDAYVTFNWEP</sequence>
<keyword evidence="2" id="KW-1185">Reference proteome</keyword>
<dbReference type="Proteomes" id="UP000634668">
    <property type="component" value="Unassembled WGS sequence"/>
</dbReference>
<comment type="caution">
    <text evidence="1">The sequence shown here is derived from an EMBL/GenBank/DDBJ whole genome shotgun (WGS) entry which is preliminary data.</text>
</comment>